<dbReference type="PROSITE" id="PS51635">
    <property type="entry name" value="PNPLA"/>
    <property type="match status" value="1"/>
</dbReference>
<reference evidence="4 5" key="1">
    <citation type="submission" date="2016-10" db="EMBL/GenBank/DDBJ databases">
        <authorList>
            <person name="de Groot N.N."/>
        </authorList>
    </citation>
    <scope>NUCLEOTIDE SEQUENCE [LARGE SCALE GENOMIC DNA]</scope>
    <source>
        <strain evidence="4 5">CGMCC 1.10076</strain>
    </source>
</reference>
<keyword evidence="1 2" id="KW-0443">Lipid metabolism</keyword>
<organism evidence="4 5">
    <name type="scientific">Flavobacterium noncentrifugens</name>
    <dbReference type="NCBI Taxonomy" id="1128970"/>
    <lineage>
        <taxon>Bacteria</taxon>
        <taxon>Pseudomonadati</taxon>
        <taxon>Bacteroidota</taxon>
        <taxon>Flavobacteriia</taxon>
        <taxon>Flavobacteriales</taxon>
        <taxon>Flavobacteriaceae</taxon>
        <taxon>Flavobacterium</taxon>
    </lineage>
</organism>
<evidence type="ECO:0000259" key="3">
    <source>
        <dbReference type="PROSITE" id="PS51635"/>
    </source>
</evidence>
<evidence type="ECO:0000313" key="5">
    <source>
        <dbReference type="Proteomes" id="UP000199580"/>
    </source>
</evidence>
<protein>
    <submittedName>
        <fullName evidence="4">Predicted phospholipase, patatin/cPLA2 family</fullName>
    </submittedName>
</protein>
<proteinExistence type="predicted"/>
<feature type="short sequence motif" description="GXSXG" evidence="2">
    <location>
        <begin position="36"/>
        <end position="40"/>
    </location>
</feature>
<feature type="short sequence motif" description="DGA/G" evidence="2">
    <location>
        <begin position="182"/>
        <end position="184"/>
    </location>
</feature>
<dbReference type="InterPro" id="IPR016035">
    <property type="entry name" value="Acyl_Trfase/lysoPLipase"/>
</dbReference>
<dbReference type="Proteomes" id="UP000199580">
    <property type="component" value="Unassembled WGS sequence"/>
</dbReference>
<evidence type="ECO:0000256" key="1">
    <source>
        <dbReference type="ARBA" id="ARBA00023098"/>
    </source>
</evidence>
<evidence type="ECO:0000256" key="2">
    <source>
        <dbReference type="PROSITE-ProRule" id="PRU01161"/>
    </source>
</evidence>
<feature type="domain" description="PNPLA" evidence="3">
    <location>
        <begin position="4"/>
        <end position="195"/>
    </location>
</feature>
<keyword evidence="5" id="KW-1185">Reference proteome</keyword>
<accession>A0A1G8VTQ0</accession>
<sequence length="301" mass="34297">MRALVISGGGSKGAFAGGVAQYLIQENKHEYDLLLGTSTGSLLIPHLALGNVEKIYGIYTSVDMDKIFNVNPFVIKNKNGIETVSINHYNVIRQFLKKKRTFGESQRLRKYIRDNFSLSEFNQLKSSKCNIVVTVTNLSKNEVEYKCIRDFEYDEFCDWIWISCNYIPFMSLVEKNGSEYGDGGFSSLVPIREAIQRGATEIDVVILETEVQTAPRVIGKNPFSLMVDLFATLLDQVEKHDITIGKLAANNKNVKLNMYYTPVQLTNNALIFNKTQMKQWWHQGYEYAQNKSEIMSEVKEP</sequence>
<dbReference type="GO" id="GO:0016787">
    <property type="term" value="F:hydrolase activity"/>
    <property type="evidence" value="ECO:0007669"/>
    <property type="project" value="UniProtKB-UniRule"/>
</dbReference>
<dbReference type="InterPro" id="IPR002641">
    <property type="entry name" value="PNPLA_dom"/>
</dbReference>
<evidence type="ECO:0000313" key="4">
    <source>
        <dbReference type="EMBL" id="SDJ68580.1"/>
    </source>
</evidence>
<keyword evidence="2" id="KW-0378">Hydrolase</keyword>
<gene>
    <name evidence="4" type="ORF">SAMN04487935_1489</name>
</gene>
<dbReference type="SUPFAM" id="SSF52151">
    <property type="entry name" value="FabD/lysophospholipase-like"/>
    <property type="match status" value="1"/>
</dbReference>
<feature type="active site" description="Nucleophile" evidence="2">
    <location>
        <position position="38"/>
    </location>
</feature>
<dbReference type="EMBL" id="FNEZ01000002">
    <property type="protein sequence ID" value="SDJ68580.1"/>
    <property type="molecule type" value="Genomic_DNA"/>
</dbReference>
<dbReference type="Gene3D" id="3.40.1090.10">
    <property type="entry name" value="Cytosolic phospholipase A2 catalytic domain"/>
    <property type="match status" value="1"/>
</dbReference>
<name>A0A1G8VTQ0_9FLAO</name>
<dbReference type="STRING" id="1128970.SAMN04487935_1489"/>
<dbReference type="Pfam" id="PF01734">
    <property type="entry name" value="Patatin"/>
    <property type="match status" value="1"/>
</dbReference>
<dbReference type="GO" id="GO:0016042">
    <property type="term" value="P:lipid catabolic process"/>
    <property type="evidence" value="ECO:0007669"/>
    <property type="project" value="UniProtKB-UniRule"/>
</dbReference>
<dbReference type="RefSeq" id="WP_091394656.1">
    <property type="nucleotide sequence ID" value="NZ_BKAI01000003.1"/>
</dbReference>
<feature type="short sequence motif" description="GXGXXG" evidence="2">
    <location>
        <begin position="8"/>
        <end position="13"/>
    </location>
</feature>
<dbReference type="OrthoDB" id="1489257at2"/>
<dbReference type="AlphaFoldDB" id="A0A1G8VTQ0"/>
<keyword evidence="2" id="KW-0442">Lipid degradation</keyword>
<feature type="active site" description="Proton acceptor" evidence="2">
    <location>
        <position position="182"/>
    </location>
</feature>